<dbReference type="InterPro" id="IPR050216">
    <property type="entry name" value="LRR_domain-containing"/>
</dbReference>
<dbReference type="GO" id="GO:0005930">
    <property type="term" value="C:axoneme"/>
    <property type="evidence" value="ECO:0007669"/>
    <property type="project" value="UniProtKB-SubCell"/>
</dbReference>
<evidence type="ECO:0000313" key="6">
    <source>
        <dbReference type="Proteomes" id="UP001205105"/>
    </source>
</evidence>
<accession>A0AAD5H593</accession>
<evidence type="ECO:0000313" key="5">
    <source>
        <dbReference type="EMBL" id="KAI7840710.1"/>
    </source>
</evidence>
<proteinExistence type="predicted"/>
<dbReference type="AlphaFoldDB" id="A0AAD5H593"/>
<evidence type="ECO:0000256" key="3">
    <source>
        <dbReference type="ARBA" id="ARBA00022737"/>
    </source>
</evidence>
<name>A0AAD5H593_9CHLO</name>
<dbReference type="EMBL" id="JADXDR010000075">
    <property type="protein sequence ID" value="KAI7840710.1"/>
    <property type="molecule type" value="Genomic_DNA"/>
</dbReference>
<feature type="domain" description="Disease resistance R13L4/SHOC-2-like LRR" evidence="4">
    <location>
        <begin position="148"/>
        <end position="255"/>
    </location>
</feature>
<keyword evidence="6" id="KW-1185">Reference proteome</keyword>
<organism evidence="5 6">
    <name type="scientific">Chlorella ohadii</name>
    <dbReference type="NCBI Taxonomy" id="2649997"/>
    <lineage>
        <taxon>Eukaryota</taxon>
        <taxon>Viridiplantae</taxon>
        <taxon>Chlorophyta</taxon>
        <taxon>core chlorophytes</taxon>
        <taxon>Trebouxiophyceae</taxon>
        <taxon>Chlorellales</taxon>
        <taxon>Chlorellaceae</taxon>
        <taxon>Chlorella clade</taxon>
        <taxon>Chlorella</taxon>
    </lineage>
</organism>
<dbReference type="SMART" id="SM00369">
    <property type="entry name" value="LRR_TYP"/>
    <property type="match status" value="5"/>
</dbReference>
<keyword evidence="2" id="KW-0433">Leucine-rich repeat</keyword>
<dbReference type="SUPFAM" id="SSF52075">
    <property type="entry name" value="Outer arm dynein light chain 1"/>
    <property type="match status" value="1"/>
</dbReference>
<dbReference type="PANTHER" id="PTHR48051:SF13">
    <property type="entry name" value="LEUCINE-RICH REPEAT-CONTAINING PROTEIN 30"/>
    <property type="match status" value="1"/>
</dbReference>
<dbReference type="Proteomes" id="UP001205105">
    <property type="component" value="Unassembled WGS sequence"/>
</dbReference>
<dbReference type="InterPro" id="IPR032675">
    <property type="entry name" value="LRR_dom_sf"/>
</dbReference>
<protein>
    <recommendedName>
        <fullName evidence="4">Disease resistance R13L4/SHOC-2-like LRR domain-containing protein</fullName>
    </recommendedName>
</protein>
<dbReference type="PANTHER" id="PTHR48051">
    <property type="match status" value="1"/>
</dbReference>
<dbReference type="Pfam" id="PF23598">
    <property type="entry name" value="LRR_14"/>
    <property type="match status" value="1"/>
</dbReference>
<comment type="subcellular location">
    <subcellularLocation>
        <location evidence="1">Cytoplasm</location>
        <location evidence="1">Cytoskeleton</location>
        <location evidence="1">Cilium axoneme</location>
    </subcellularLocation>
</comment>
<gene>
    <name evidence="5" type="ORF">COHA_005526</name>
</gene>
<dbReference type="Gene3D" id="3.80.10.10">
    <property type="entry name" value="Ribonuclease Inhibitor"/>
    <property type="match status" value="1"/>
</dbReference>
<dbReference type="InterPro" id="IPR003591">
    <property type="entry name" value="Leu-rich_rpt_typical-subtyp"/>
</dbReference>
<dbReference type="InterPro" id="IPR055414">
    <property type="entry name" value="LRR_R13L4/SHOC2-like"/>
</dbReference>
<reference evidence="5" key="1">
    <citation type="submission" date="2020-11" db="EMBL/GenBank/DDBJ databases">
        <title>Chlorella ohadii genome sequencing and assembly.</title>
        <authorList>
            <person name="Murik O."/>
            <person name="Treves H."/>
            <person name="Kedem I."/>
            <person name="Shotland Y."/>
            <person name="Kaplan A."/>
        </authorList>
    </citation>
    <scope>NUCLEOTIDE SEQUENCE</scope>
    <source>
        <strain evidence="5">1</strain>
    </source>
</reference>
<evidence type="ECO:0000256" key="1">
    <source>
        <dbReference type="ARBA" id="ARBA00004430"/>
    </source>
</evidence>
<sequence>MFSLGSFTSRRPPDAWRLTLTFHHESLGQQEREVVWVAGEPEAGVLAALADRLADPGLVHEAVHVTLHTASGPLLGVVAAAGFGAPVRLALTVRETQSRLVGVELVRTSGTAALPTSLALALWQELEAATVSRLRVADPGAVAALADARVVARFTDLRVLNLSNAGLTALPASVGLLTGLEELRVVGNQLRILPPEIGQLTNLRVLAADSNQLTILPGELRRCTELEELTLQHNRLTSVLLSFASLRHLSVLHLYDNPLDFLPEISPCSELTHLTVANLRITADQAYTKFKVEFLPPPPGGGGYSAISLWDSKQSDRLRPIFALMLRRSSGHHPLLAGALRQLAEEDAKNRELMAKQENGLQQL</sequence>
<evidence type="ECO:0000259" key="4">
    <source>
        <dbReference type="Pfam" id="PF23598"/>
    </source>
</evidence>
<comment type="caution">
    <text evidence="5">The sequence shown here is derived from an EMBL/GenBank/DDBJ whole genome shotgun (WGS) entry which is preliminary data.</text>
</comment>
<evidence type="ECO:0000256" key="2">
    <source>
        <dbReference type="ARBA" id="ARBA00022614"/>
    </source>
</evidence>
<feature type="non-terminal residue" evidence="5">
    <location>
        <position position="1"/>
    </location>
</feature>
<keyword evidence="3" id="KW-0677">Repeat</keyword>